<evidence type="ECO:0000313" key="2">
    <source>
        <dbReference type="Proteomes" id="UP000015103"/>
    </source>
</evidence>
<keyword evidence="2" id="KW-1185">Reference proteome</keyword>
<dbReference type="HOGENOM" id="CLU_1572591_0_0_1"/>
<dbReference type="InParanoid" id="T1HJ47"/>
<evidence type="ECO:0000313" key="1">
    <source>
        <dbReference type="EnsemblMetazoa" id="RPRC004070-PA"/>
    </source>
</evidence>
<dbReference type="AlphaFoldDB" id="T1HJ47"/>
<dbReference type="VEuPathDB" id="VectorBase:RPRC004070"/>
<accession>T1HJ47</accession>
<protein>
    <submittedName>
        <fullName evidence="1">Uncharacterized protein</fullName>
    </submittedName>
</protein>
<organism evidence="1 2">
    <name type="scientific">Rhodnius prolixus</name>
    <name type="common">Triatomid bug</name>
    <dbReference type="NCBI Taxonomy" id="13249"/>
    <lineage>
        <taxon>Eukaryota</taxon>
        <taxon>Metazoa</taxon>
        <taxon>Ecdysozoa</taxon>
        <taxon>Arthropoda</taxon>
        <taxon>Hexapoda</taxon>
        <taxon>Insecta</taxon>
        <taxon>Pterygota</taxon>
        <taxon>Neoptera</taxon>
        <taxon>Paraneoptera</taxon>
        <taxon>Hemiptera</taxon>
        <taxon>Heteroptera</taxon>
        <taxon>Panheteroptera</taxon>
        <taxon>Cimicomorpha</taxon>
        <taxon>Reduviidae</taxon>
        <taxon>Triatominae</taxon>
        <taxon>Rhodnius</taxon>
    </lineage>
</organism>
<proteinExistence type="predicted"/>
<dbReference type="Proteomes" id="UP000015103">
    <property type="component" value="Unassembled WGS sequence"/>
</dbReference>
<name>T1HJ47_RHOPR</name>
<sequence length="170" mass="18681">MDRVGAWRTDEGQMNLEKIINFLEMIFTHVNIALDFDNRLGGKNEKEVGTVRIVLSATVPATTHISSPALELDPNIIVHLTAIKAVIMSTGSVFRKFQVISNNVLGCVKSTSKVNGILNIRLVNDYNIITWSISLVYLTLPRSRESKSDGVSRISTVCIELVPALAETGI</sequence>
<reference evidence="1" key="1">
    <citation type="submission" date="2015-05" db="UniProtKB">
        <authorList>
            <consortium name="EnsemblMetazoa"/>
        </authorList>
    </citation>
    <scope>IDENTIFICATION</scope>
</reference>
<dbReference type="EMBL" id="ACPB03011143">
    <property type="status" value="NOT_ANNOTATED_CDS"/>
    <property type="molecule type" value="Genomic_DNA"/>
</dbReference>
<dbReference type="EnsemblMetazoa" id="RPRC004070-RA">
    <property type="protein sequence ID" value="RPRC004070-PA"/>
    <property type="gene ID" value="RPRC004070"/>
</dbReference>